<feature type="non-terminal residue" evidence="1">
    <location>
        <position position="93"/>
    </location>
</feature>
<organism evidence="1 2">
    <name type="scientific">Streptomyces rhizosphaericola</name>
    <dbReference type="NCBI Taxonomy" id="2564098"/>
    <lineage>
        <taxon>Bacteria</taxon>
        <taxon>Bacillati</taxon>
        <taxon>Actinomycetota</taxon>
        <taxon>Actinomycetes</taxon>
        <taxon>Kitasatosporales</taxon>
        <taxon>Streptomycetaceae</taxon>
        <taxon>Streptomyces</taxon>
    </lineage>
</organism>
<proteinExistence type="predicted"/>
<dbReference type="RefSeq" id="WP_136017442.1">
    <property type="nucleotide sequence ID" value="NZ_SRZK01000455.1"/>
</dbReference>
<accession>A0ABY2P721</accession>
<reference evidence="1 2" key="1">
    <citation type="submission" date="2019-04" db="EMBL/GenBank/DDBJ databases">
        <title>Streptomyces rhizosphaericola sp. nov., an actinobacterium isolated from the wheat rhizosphere.</title>
        <authorList>
            <person name="Vargas Hoyos H.A."/>
            <person name="Santos S.N."/>
            <person name="Genuario D.B."/>
            <person name="Melo I.S."/>
            <person name="Da Silva L.J."/>
            <person name="Da Silva F.S.P."/>
            <person name="Zucchi T.D."/>
        </authorList>
    </citation>
    <scope>NUCLEOTIDE SEQUENCE [LARGE SCALE GENOMIC DNA]</scope>
    <source>
        <strain evidence="1 2">1AS2c</strain>
    </source>
</reference>
<protein>
    <recommendedName>
        <fullName evidence="3">Condensation domain-containing protein</fullName>
    </recommendedName>
</protein>
<keyword evidence="2" id="KW-1185">Reference proteome</keyword>
<evidence type="ECO:0000313" key="2">
    <source>
        <dbReference type="Proteomes" id="UP000306274"/>
    </source>
</evidence>
<comment type="caution">
    <text evidence="1">The sequence shown here is derived from an EMBL/GenBank/DDBJ whole genome shotgun (WGS) entry which is preliminary data.</text>
</comment>
<evidence type="ECO:0000313" key="1">
    <source>
        <dbReference type="EMBL" id="TGZ01797.1"/>
    </source>
</evidence>
<dbReference type="Gene3D" id="3.30.559.10">
    <property type="entry name" value="Chloramphenicol acetyltransferase-like domain"/>
    <property type="match status" value="1"/>
</dbReference>
<evidence type="ECO:0008006" key="3">
    <source>
        <dbReference type="Google" id="ProtNLM"/>
    </source>
</evidence>
<dbReference type="InterPro" id="IPR023213">
    <property type="entry name" value="CAT-like_dom_sf"/>
</dbReference>
<dbReference type="EMBL" id="SRZK01000455">
    <property type="protein sequence ID" value="TGZ01797.1"/>
    <property type="molecule type" value="Genomic_DNA"/>
</dbReference>
<name>A0ABY2P721_9ACTN</name>
<dbReference type="Proteomes" id="UP000306274">
    <property type="component" value="Unassembled WGS sequence"/>
</dbReference>
<sequence length="93" mass="9760">MTTPFPSRPLTPAQHGLWVTEQVLAPGAAHHLALTVRFPDPPDPDALAARCARLLERQPVLCSRVDPDGPVLAPATGPAPGLRRLACAADGLD</sequence>
<dbReference type="SUPFAM" id="SSF52777">
    <property type="entry name" value="CoA-dependent acyltransferases"/>
    <property type="match status" value="1"/>
</dbReference>
<gene>
    <name evidence="1" type="ORF">E5Z02_29285</name>
</gene>